<protein>
    <submittedName>
        <fullName evidence="1">Ribonucleoside hydrolase 1 domain protein</fullName>
    </submittedName>
</protein>
<dbReference type="EMBL" id="AALNLT010000143">
    <property type="protein sequence ID" value="EDB4303347.1"/>
    <property type="molecule type" value="Genomic_DNA"/>
</dbReference>
<keyword evidence="1" id="KW-0378">Hydrolase</keyword>
<name>A0A627A4X5_SALMO</name>
<accession>A0A627A4X5</accession>
<gene>
    <name evidence="1" type="ORF">AXU32_22750</name>
</gene>
<sequence>NATVMVDVVRQGFVDLLAERLKFYA</sequence>
<dbReference type="GO" id="GO:0016787">
    <property type="term" value="F:hydrolase activity"/>
    <property type="evidence" value="ECO:0007669"/>
    <property type="project" value="UniProtKB-KW"/>
</dbReference>
<feature type="non-terminal residue" evidence="1">
    <location>
        <position position="1"/>
    </location>
</feature>
<proteinExistence type="predicted"/>
<reference evidence="1" key="1">
    <citation type="submission" date="2018-07" db="EMBL/GenBank/DDBJ databases">
        <authorList>
            <consortium name="GenomeTrakr network: Whole genome sequencing for foodborne pathogen traceback"/>
        </authorList>
    </citation>
    <scope>NUCLEOTIDE SEQUENCE</scope>
    <source>
        <strain evidence="1">CFSAN032161</strain>
    </source>
</reference>
<evidence type="ECO:0000313" key="1">
    <source>
        <dbReference type="EMBL" id="EDB4303347.1"/>
    </source>
</evidence>
<organism evidence="1">
    <name type="scientific">Salmonella montevideo</name>
    <dbReference type="NCBI Taxonomy" id="115981"/>
    <lineage>
        <taxon>Bacteria</taxon>
        <taxon>Pseudomonadati</taxon>
        <taxon>Pseudomonadota</taxon>
        <taxon>Gammaproteobacteria</taxon>
        <taxon>Enterobacterales</taxon>
        <taxon>Enterobacteriaceae</taxon>
        <taxon>Salmonella</taxon>
    </lineage>
</organism>
<dbReference type="AlphaFoldDB" id="A0A627A4X5"/>
<comment type="caution">
    <text evidence="1">The sequence shown here is derived from an EMBL/GenBank/DDBJ whole genome shotgun (WGS) entry which is preliminary data.</text>
</comment>